<accession>A0A839QPQ1</accession>
<dbReference type="InterPro" id="IPR046671">
    <property type="entry name" value="DUF6541"/>
</dbReference>
<reference evidence="2 3" key="1">
    <citation type="submission" date="2020-08" db="EMBL/GenBank/DDBJ databases">
        <title>Sequencing the genomes of 1000 actinobacteria strains.</title>
        <authorList>
            <person name="Klenk H.-P."/>
        </authorList>
    </citation>
    <scope>NUCLEOTIDE SEQUENCE [LARGE SCALE GENOMIC DNA]</scope>
    <source>
        <strain evidence="2 3">DSM 23040</strain>
    </source>
</reference>
<keyword evidence="1" id="KW-0812">Transmembrane</keyword>
<feature type="transmembrane region" description="Helical" evidence="1">
    <location>
        <begin position="409"/>
        <end position="427"/>
    </location>
</feature>
<protein>
    <recommendedName>
        <fullName evidence="4">YfhO family protein</fullName>
    </recommendedName>
</protein>
<keyword evidence="3" id="KW-1185">Reference proteome</keyword>
<evidence type="ECO:0008006" key="4">
    <source>
        <dbReference type="Google" id="ProtNLM"/>
    </source>
</evidence>
<gene>
    <name evidence="2" type="ORF">FHX50_000210</name>
</gene>
<feature type="transmembrane region" description="Helical" evidence="1">
    <location>
        <begin position="255"/>
        <end position="272"/>
    </location>
</feature>
<feature type="transmembrane region" description="Helical" evidence="1">
    <location>
        <begin position="307"/>
        <end position="326"/>
    </location>
</feature>
<feature type="transmembrane region" description="Helical" evidence="1">
    <location>
        <begin position="284"/>
        <end position="301"/>
    </location>
</feature>
<comment type="caution">
    <text evidence="2">The sequence shown here is derived from an EMBL/GenBank/DDBJ whole genome shotgun (WGS) entry which is preliminary data.</text>
</comment>
<name>A0A839QPQ1_9MICO</name>
<feature type="transmembrane region" description="Helical" evidence="1">
    <location>
        <begin position="333"/>
        <end position="352"/>
    </location>
</feature>
<feature type="transmembrane region" description="Helical" evidence="1">
    <location>
        <begin position="61"/>
        <end position="84"/>
    </location>
</feature>
<evidence type="ECO:0000256" key="1">
    <source>
        <dbReference type="SAM" id="Phobius"/>
    </source>
</evidence>
<sequence length="638" mass="67083">MTWIHFMGAAAAAAALILIPGWAVLRLCGVSQRIAWGAAPAATAGVLGTGAVVSQQMGLPWSLLTAGLSTLTCIGLVLLARLAASRAAGPEPDRPSGRRSAPPRSRIHFAATCGALLTSGMISVLPVLLSMPGPDAVLQRWDALFHLTAVEHVRETGDGSTLTLGTIAFSFPNPSFYPAAFHDIAALVPTDSTLLAVNATAIVGATVPWALGSAALAHRLWPRVTWAPTAAACFALLAPAAPLSEWVHLSPTSNLIGFSALPGALALIHAAYSRLVAAGPARRGIIAHTAAVAMSLVGIALLHPNVLITLCLLVAIATAAQGLQSIRRGARPAAVLVIPLLAAAPILAIALLPGSEVAGSFTGGLRVPGWKAVGELGLGLLTVWPMAIGVGLWALAWTGAYAFARRGSWIPLLCITAIGVLYLDAALDSSLGLSRLWYRGQDRLSMPLTMLAVQFAIAGTAHLWTLIRRLPSMTWQTIVIASAVVTSSILIGWSVPARIDNANLNFALDRTDRNRFFDTEEWAMLRTAASTLDSDGTLLASPFSGGSHLFAAHGQQVRFGTAGHALRNQDLRVLAAAEDPTAPNNCEFLRSEGVRYIYVDSRAYNVSHRYDPLLTRRIDGLEPIAKTQHSALYELTCG</sequence>
<dbReference type="AlphaFoldDB" id="A0A839QPQ1"/>
<dbReference type="RefSeq" id="WP_183373629.1">
    <property type="nucleotide sequence ID" value="NZ_CBCSFZ010000003.1"/>
</dbReference>
<dbReference type="Proteomes" id="UP000568050">
    <property type="component" value="Unassembled WGS sequence"/>
</dbReference>
<keyword evidence="1" id="KW-1133">Transmembrane helix</keyword>
<feature type="transmembrane region" description="Helical" evidence="1">
    <location>
        <begin position="474"/>
        <end position="495"/>
    </location>
</feature>
<dbReference type="Pfam" id="PF20176">
    <property type="entry name" value="DUF6541"/>
    <property type="match status" value="1"/>
</dbReference>
<evidence type="ECO:0000313" key="3">
    <source>
        <dbReference type="Proteomes" id="UP000568050"/>
    </source>
</evidence>
<feature type="transmembrane region" description="Helical" evidence="1">
    <location>
        <begin position="105"/>
        <end position="129"/>
    </location>
</feature>
<feature type="transmembrane region" description="Helical" evidence="1">
    <location>
        <begin position="195"/>
        <end position="217"/>
    </location>
</feature>
<feature type="transmembrane region" description="Helical" evidence="1">
    <location>
        <begin position="224"/>
        <end position="243"/>
    </location>
</feature>
<dbReference type="EMBL" id="JACHWP010000001">
    <property type="protein sequence ID" value="MBB3021962.1"/>
    <property type="molecule type" value="Genomic_DNA"/>
</dbReference>
<feature type="transmembrane region" description="Helical" evidence="1">
    <location>
        <begin position="372"/>
        <end position="397"/>
    </location>
</feature>
<proteinExistence type="predicted"/>
<organism evidence="2 3">
    <name type="scientific">Helcobacillus massiliensis</name>
    <dbReference type="NCBI Taxonomy" id="521392"/>
    <lineage>
        <taxon>Bacteria</taxon>
        <taxon>Bacillati</taxon>
        <taxon>Actinomycetota</taxon>
        <taxon>Actinomycetes</taxon>
        <taxon>Micrococcales</taxon>
        <taxon>Dermabacteraceae</taxon>
        <taxon>Helcobacillus</taxon>
    </lineage>
</organism>
<keyword evidence="1" id="KW-0472">Membrane</keyword>
<evidence type="ECO:0000313" key="2">
    <source>
        <dbReference type="EMBL" id="MBB3021962.1"/>
    </source>
</evidence>
<feature type="transmembrane region" description="Helical" evidence="1">
    <location>
        <begin position="447"/>
        <end position="467"/>
    </location>
</feature>